<feature type="region of interest" description="Disordered" evidence="1">
    <location>
        <begin position="1"/>
        <end position="36"/>
    </location>
</feature>
<proteinExistence type="predicted"/>
<comment type="caution">
    <text evidence="2">The sequence shown here is derived from an EMBL/GenBank/DDBJ whole genome shotgun (WGS) entry which is preliminary data.</text>
</comment>
<evidence type="ECO:0000256" key="1">
    <source>
        <dbReference type="SAM" id="MobiDB-lite"/>
    </source>
</evidence>
<evidence type="ECO:0000313" key="3">
    <source>
        <dbReference type="Proteomes" id="UP000593579"/>
    </source>
</evidence>
<evidence type="ECO:0000313" key="2">
    <source>
        <dbReference type="EMBL" id="MBA0750184.1"/>
    </source>
</evidence>
<name>A0A7J9CPF3_GOSGO</name>
<protein>
    <submittedName>
        <fullName evidence="2">Uncharacterized protein</fullName>
    </submittedName>
</protein>
<sequence length="36" mass="4097">MGKSNDRSRLYNSSPIKQASLSVTRKTQIGKPRFFP</sequence>
<feature type="compositionally biased region" description="Polar residues" evidence="1">
    <location>
        <begin position="10"/>
        <end position="27"/>
    </location>
</feature>
<reference evidence="2 3" key="1">
    <citation type="journal article" date="2019" name="Genome Biol. Evol.">
        <title>Insights into the evolution of the New World diploid cottons (Gossypium, subgenus Houzingenia) based on genome sequencing.</title>
        <authorList>
            <person name="Grover C.E."/>
            <person name="Arick M.A. 2nd"/>
            <person name="Thrash A."/>
            <person name="Conover J.L."/>
            <person name="Sanders W.S."/>
            <person name="Peterson D.G."/>
            <person name="Frelichowski J.E."/>
            <person name="Scheffler J.A."/>
            <person name="Scheffler B.E."/>
            <person name="Wendel J.F."/>
        </authorList>
    </citation>
    <scope>NUCLEOTIDE SEQUENCE [LARGE SCALE GENOMIC DNA]</scope>
    <source>
        <strain evidence="2">5</strain>
        <tissue evidence="2">Leaf</tissue>
    </source>
</reference>
<gene>
    <name evidence="2" type="ORF">Gogos_004040</name>
</gene>
<dbReference type="AlphaFoldDB" id="A0A7J9CPF3"/>
<accession>A0A7J9CPF3</accession>
<dbReference type="Proteomes" id="UP000593579">
    <property type="component" value="Unassembled WGS sequence"/>
</dbReference>
<organism evidence="2 3">
    <name type="scientific">Gossypium gossypioides</name>
    <name type="common">Mexican cotton</name>
    <name type="synonym">Selera gossypioides</name>
    <dbReference type="NCBI Taxonomy" id="34282"/>
    <lineage>
        <taxon>Eukaryota</taxon>
        <taxon>Viridiplantae</taxon>
        <taxon>Streptophyta</taxon>
        <taxon>Embryophyta</taxon>
        <taxon>Tracheophyta</taxon>
        <taxon>Spermatophyta</taxon>
        <taxon>Magnoliopsida</taxon>
        <taxon>eudicotyledons</taxon>
        <taxon>Gunneridae</taxon>
        <taxon>Pentapetalae</taxon>
        <taxon>rosids</taxon>
        <taxon>malvids</taxon>
        <taxon>Malvales</taxon>
        <taxon>Malvaceae</taxon>
        <taxon>Malvoideae</taxon>
        <taxon>Gossypium</taxon>
    </lineage>
</organism>
<keyword evidence="3" id="KW-1185">Reference proteome</keyword>
<dbReference type="EMBL" id="JABEZY010000011">
    <property type="protein sequence ID" value="MBA0750184.1"/>
    <property type="molecule type" value="Genomic_DNA"/>
</dbReference>